<dbReference type="CDD" id="cd03263">
    <property type="entry name" value="ABC_subfamily_A"/>
    <property type="match status" value="1"/>
</dbReference>
<gene>
    <name evidence="5" type="ORF">KIPB_006829</name>
</gene>
<feature type="domain" description="ABC transporter" evidence="4">
    <location>
        <begin position="348"/>
        <end position="534"/>
    </location>
</feature>
<dbReference type="GO" id="GO:0005524">
    <property type="term" value="F:ATP binding"/>
    <property type="evidence" value="ECO:0007669"/>
    <property type="project" value="InterPro"/>
</dbReference>
<dbReference type="AlphaFoldDB" id="A0A9K3D078"/>
<protein>
    <submittedName>
        <fullName evidence="5">ABC transporter A, ABCA</fullName>
    </submittedName>
</protein>
<dbReference type="PANTHER" id="PTHR19229:SF36">
    <property type="entry name" value="ATP-BINDING CASSETTE SUB-FAMILY A MEMBER 2"/>
    <property type="match status" value="1"/>
</dbReference>
<dbReference type="PANTHER" id="PTHR19229">
    <property type="entry name" value="ATP-BINDING CASSETTE TRANSPORTER SUBFAMILY A ABCA"/>
    <property type="match status" value="1"/>
</dbReference>
<dbReference type="PROSITE" id="PS00211">
    <property type="entry name" value="ABC_TRANSPORTER_1"/>
    <property type="match status" value="1"/>
</dbReference>
<proteinExistence type="predicted"/>
<dbReference type="GO" id="GO:0016020">
    <property type="term" value="C:membrane"/>
    <property type="evidence" value="ECO:0007669"/>
    <property type="project" value="InterPro"/>
</dbReference>
<dbReference type="EMBL" id="BDIP01001816">
    <property type="protein sequence ID" value="GIQ85195.1"/>
    <property type="molecule type" value="Genomic_DNA"/>
</dbReference>
<keyword evidence="3" id="KW-1133">Transmembrane helix</keyword>
<dbReference type="InterPro" id="IPR017871">
    <property type="entry name" value="ABC_transporter-like_CS"/>
</dbReference>
<dbReference type="GO" id="GO:0016887">
    <property type="term" value="F:ATP hydrolysis activity"/>
    <property type="evidence" value="ECO:0007669"/>
    <property type="project" value="InterPro"/>
</dbReference>
<accession>A0A9K3D078</accession>
<evidence type="ECO:0000256" key="3">
    <source>
        <dbReference type="SAM" id="Phobius"/>
    </source>
</evidence>
<dbReference type="InterPro" id="IPR003439">
    <property type="entry name" value="ABC_transporter-like_ATP-bd"/>
</dbReference>
<dbReference type="GO" id="GO:0140359">
    <property type="term" value="F:ABC-type transporter activity"/>
    <property type="evidence" value="ECO:0007669"/>
    <property type="project" value="InterPro"/>
</dbReference>
<feature type="transmembrane region" description="Helical" evidence="3">
    <location>
        <begin position="165"/>
        <end position="184"/>
    </location>
</feature>
<feature type="transmembrane region" description="Helical" evidence="3">
    <location>
        <begin position="220"/>
        <end position="243"/>
    </location>
</feature>
<dbReference type="OrthoDB" id="10255969at2759"/>
<evidence type="ECO:0000313" key="5">
    <source>
        <dbReference type="EMBL" id="GIQ85195.1"/>
    </source>
</evidence>
<reference evidence="5 6" key="1">
    <citation type="journal article" date="2018" name="PLoS ONE">
        <title>The draft genome of Kipferlia bialata reveals reductive genome evolution in fornicate parasites.</title>
        <authorList>
            <person name="Tanifuji G."/>
            <person name="Takabayashi S."/>
            <person name="Kume K."/>
            <person name="Takagi M."/>
            <person name="Nakayama T."/>
            <person name="Kamikawa R."/>
            <person name="Inagaki Y."/>
            <person name="Hashimoto T."/>
        </authorList>
    </citation>
    <scope>NUCLEOTIDE SEQUENCE [LARGE SCALE GENOMIC DNA]</scope>
    <source>
        <strain evidence="5">NY0173</strain>
    </source>
</reference>
<dbReference type="Gene3D" id="3.40.50.300">
    <property type="entry name" value="P-loop containing nucleotide triphosphate hydrolases"/>
    <property type="match status" value="1"/>
</dbReference>
<evidence type="ECO:0000256" key="1">
    <source>
        <dbReference type="ARBA" id="ARBA00022448"/>
    </source>
</evidence>
<dbReference type="PROSITE" id="PS50893">
    <property type="entry name" value="ABC_TRANSPORTER_2"/>
    <property type="match status" value="1"/>
</dbReference>
<comment type="caution">
    <text evidence="5">The sequence shown here is derived from an EMBL/GenBank/DDBJ whole genome shotgun (WGS) entry which is preliminary data.</text>
</comment>
<evidence type="ECO:0000259" key="4">
    <source>
        <dbReference type="PROSITE" id="PS50893"/>
    </source>
</evidence>
<keyword evidence="1" id="KW-0813">Transport</keyword>
<evidence type="ECO:0000256" key="2">
    <source>
        <dbReference type="ARBA" id="ARBA00022737"/>
    </source>
</evidence>
<dbReference type="InterPro" id="IPR026082">
    <property type="entry name" value="ABCA"/>
</dbReference>
<keyword evidence="6" id="KW-1185">Reference proteome</keyword>
<name>A0A9K3D078_9EUKA</name>
<dbReference type="Proteomes" id="UP000265618">
    <property type="component" value="Unassembled WGS sequence"/>
</dbReference>
<sequence>MADFLVSPTSGIYPVPASPARTPDFSGLYFSPHLVSPLNDFMARLSTSTLRTATQNRDASITFSFSSYSDEYTDTATLLSVMDDFMEIALVVLLMNVAALSIIPYVTHLPVMERERGIKALFALFLSLFSLSLSPSTPLFSGPLCPALFALFLSLFFPSTQLSSILTYAIVIAVTVMAVIKVDINAGEMWWWHLSPAMTFVVMLYYLVSRGYTVTEFFEGYGGTLFYSLVIQSVSAFVLTLYLDEIMPRPNAGRPKHPLFFLGFLKCGSKNKNKTDVVLRRVRGDPETGTKTAVLAMPPVQVPLKPVPASMAPPTTVRARALADDEVDEDVQEERRVMAAGLAPDTPLMVCNVQKSFKDFVAVRDVSFHIEKSSCMALLGPNGAGKTSAIRMITGLLNATSGTSLVCGYDVDKHPDEVHSHLGLCPQHDVFFTTLSVRDHLLCFARLRGVSKYDEDMVVERLAAFVQLLSHIDKPAGSLSGGMRRRLSLALSLIGSPQFVCLDEPTTGLDPVTRRAVWRTIEAAKLNKIILLTTW</sequence>
<organism evidence="5 6">
    <name type="scientific">Kipferlia bialata</name>
    <dbReference type="NCBI Taxonomy" id="797122"/>
    <lineage>
        <taxon>Eukaryota</taxon>
        <taxon>Metamonada</taxon>
        <taxon>Carpediemonas-like organisms</taxon>
        <taxon>Kipferlia</taxon>
    </lineage>
</organism>
<dbReference type="InterPro" id="IPR027417">
    <property type="entry name" value="P-loop_NTPase"/>
</dbReference>
<evidence type="ECO:0000313" key="6">
    <source>
        <dbReference type="Proteomes" id="UP000265618"/>
    </source>
</evidence>
<feature type="transmembrane region" description="Helical" evidence="3">
    <location>
        <begin position="140"/>
        <end position="158"/>
    </location>
</feature>
<keyword evidence="3" id="KW-0812">Transmembrane</keyword>
<keyword evidence="2" id="KW-0677">Repeat</keyword>
<dbReference type="GO" id="GO:0005319">
    <property type="term" value="F:lipid transporter activity"/>
    <property type="evidence" value="ECO:0007669"/>
    <property type="project" value="TreeGrafter"/>
</dbReference>
<feature type="transmembrane region" description="Helical" evidence="3">
    <location>
        <begin position="118"/>
        <end position="134"/>
    </location>
</feature>
<dbReference type="SUPFAM" id="SSF52540">
    <property type="entry name" value="P-loop containing nucleoside triphosphate hydrolases"/>
    <property type="match status" value="1"/>
</dbReference>
<feature type="non-terminal residue" evidence="5">
    <location>
        <position position="1"/>
    </location>
</feature>
<keyword evidence="3" id="KW-0472">Membrane</keyword>
<feature type="transmembrane region" description="Helical" evidence="3">
    <location>
        <begin position="190"/>
        <end position="208"/>
    </location>
</feature>
<feature type="transmembrane region" description="Helical" evidence="3">
    <location>
        <begin position="88"/>
        <end position="106"/>
    </location>
</feature>
<dbReference type="Pfam" id="PF00005">
    <property type="entry name" value="ABC_tran"/>
    <property type="match status" value="1"/>
</dbReference>